<dbReference type="PROSITE" id="PS00028">
    <property type="entry name" value="ZINC_FINGER_C2H2_1"/>
    <property type="match status" value="1"/>
</dbReference>
<dbReference type="InterPro" id="IPR013087">
    <property type="entry name" value="Znf_C2H2_type"/>
</dbReference>
<dbReference type="FunFam" id="3.30.160.60:FF:000072">
    <property type="entry name" value="zinc finger protein 143 isoform X1"/>
    <property type="match status" value="1"/>
</dbReference>
<dbReference type="GO" id="GO:0000981">
    <property type="term" value="F:DNA-binding transcription factor activity, RNA polymerase II-specific"/>
    <property type="evidence" value="ECO:0007669"/>
    <property type="project" value="UniProtKB-ARBA"/>
</dbReference>
<organism evidence="8 9">
    <name type="scientific">Amanita muscaria (strain Koide BX008)</name>
    <dbReference type="NCBI Taxonomy" id="946122"/>
    <lineage>
        <taxon>Eukaryota</taxon>
        <taxon>Fungi</taxon>
        <taxon>Dikarya</taxon>
        <taxon>Basidiomycota</taxon>
        <taxon>Agaricomycotina</taxon>
        <taxon>Agaricomycetes</taxon>
        <taxon>Agaricomycetidae</taxon>
        <taxon>Agaricales</taxon>
        <taxon>Pluteineae</taxon>
        <taxon>Amanitaceae</taxon>
        <taxon>Amanita</taxon>
    </lineage>
</organism>
<protein>
    <recommendedName>
        <fullName evidence="7">C2H2-type domain-containing protein</fullName>
    </recommendedName>
</protein>
<accession>A0A0C2SRP5</accession>
<proteinExistence type="predicted"/>
<gene>
    <name evidence="8" type="ORF">M378DRAFT_452363</name>
</gene>
<dbReference type="EMBL" id="KN818239">
    <property type="protein sequence ID" value="KIL65985.1"/>
    <property type="molecule type" value="Genomic_DNA"/>
</dbReference>
<dbReference type="GO" id="GO:0000978">
    <property type="term" value="F:RNA polymerase II cis-regulatory region sequence-specific DNA binding"/>
    <property type="evidence" value="ECO:0007669"/>
    <property type="project" value="TreeGrafter"/>
</dbReference>
<dbReference type="Pfam" id="PF00096">
    <property type="entry name" value="zf-C2H2"/>
    <property type="match status" value="2"/>
</dbReference>
<feature type="compositionally biased region" description="Low complexity" evidence="6">
    <location>
        <begin position="9"/>
        <end position="25"/>
    </location>
</feature>
<dbReference type="STRING" id="946122.A0A0C2SRP5"/>
<evidence type="ECO:0000256" key="4">
    <source>
        <dbReference type="ARBA" id="ARBA00022833"/>
    </source>
</evidence>
<reference evidence="8 9" key="1">
    <citation type="submission" date="2014-04" db="EMBL/GenBank/DDBJ databases">
        <title>Evolutionary Origins and Diversification of the Mycorrhizal Mutualists.</title>
        <authorList>
            <consortium name="DOE Joint Genome Institute"/>
            <consortium name="Mycorrhizal Genomics Consortium"/>
            <person name="Kohler A."/>
            <person name="Kuo A."/>
            <person name="Nagy L.G."/>
            <person name="Floudas D."/>
            <person name="Copeland A."/>
            <person name="Barry K.W."/>
            <person name="Cichocki N."/>
            <person name="Veneault-Fourrey C."/>
            <person name="LaButti K."/>
            <person name="Lindquist E.A."/>
            <person name="Lipzen A."/>
            <person name="Lundell T."/>
            <person name="Morin E."/>
            <person name="Murat C."/>
            <person name="Riley R."/>
            <person name="Ohm R."/>
            <person name="Sun H."/>
            <person name="Tunlid A."/>
            <person name="Henrissat B."/>
            <person name="Grigoriev I.V."/>
            <person name="Hibbett D.S."/>
            <person name="Martin F."/>
        </authorList>
    </citation>
    <scope>NUCLEOTIDE SEQUENCE [LARGE SCALE GENOMIC DNA]</scope>
    <source>
        <strain evidence="8 9">Koide BX008</strain>
    </source>
</reference>
<keyword evidence="4" id="KW-0862">Zinc</keyword>
<dbReference type="OrthoDB" id="8922241at2759"/>
<name>A0A0C2SRP5_AMAMK</name>
<dbReference type="PROSITE" id="PS50157">
    <property type="entry name" value="ZINC_FINGER_C2H2_2"/>
    <property type="match status" value="2"/>
</dbReference>
<feature type="domain" description="C2H2-type" evidence="7">
    <location>
        <begin position="148"/>
        <end position="180"/>
    </location>
</feature>
<dbReference type="InterPro" id="IPR036236">
    <property type="entry name" value="Znf_C2H2_sf"/>
</dbReference>
<feature type="compositionally biased region" description="Polar residues" evidence="6">
    <location>
        <begin position="41"/>
        <end position="71"/>
    </location>
</feature>
<evidence type="ECO:0000256" key="1">
    <source>
        <dbReference type="ARBA" id="ARBA00022723"/>
    </source>
</evidence>
<dbReference type="PANTHER" id="PTHR23235">
    <property type="entry name" value="KRUEPPEL-LIKE TRANSCRIPTION FACTOR"/>
    <property type="match status" value="1"/>
</dbReference>
<dbReference type="Proteomes" id="UP000054549">
    <property type="component" value="Unassembled WGS sequence"/>
</dbReference>
<evidence type="ECO:0000313" key="9">
    <source>
        <dbReference type="Proteomes" id="UP000054549"/>
    </source>
</evidence>
<dbReference type="GO" id="GO:0008270">
    <property type="term" value="F:zinc ion binding"/>
    <property type="evidence" value="ECO:0007669"/>
    <property type="project" value="UniProtKB-KW"/>
</dbReference>
<feature type="region of interest" description="Disordered" evidence="6">
    <location>
        <begin position="1"/>
        <end position="71"/>
    </location>
</feature>
<evidence type="ECO:0000256" key="3">
    <source>
        <dbReference type="ARBA" id="ARBA00022771"/>
    </source>
</evidence>
<dbReference type="PANTHER" id="PTHR23235:SF120">
    <property type="entry name" value="KRUPPEL-LIKE FACTOR 15"/>
    <property type="match status" value="1"/>
</dbReference>
<sequence length="207" mass="23079">MPQQYAAQSSDSPSSNYTPYTSTSSAMAPTTNGGYHERRNQNLTATDVYTSQPPSALSSSYPSQNAPISYSHSRWPLQTQGQYNTATNTTPHATHLYPNQLPLAQVNLASQHPASPPRPYACDMCPLSFNRQHDLKRHRETHSGEKPYLCNGGCGKTFTRKDALKRHQVVAGQMTRGHKEVNSIAHDKDVQEDKLTFPRGEMMPHRL</sequence>
<dbReference type="AlphaFoldDB" id="A0A0C2SRP5"/>
<dbReference type="SUPFAM" id="SSF57667">
    <property type="entry name" value="beta-beta-alpha zinc fingers"/>
    <property type="match status" value="1"/>
</dbReference>
<keyword evidence="1" id="KW-0479">Metal-binding</keyword>
<evidence type="ECO:0000313" key="8">
    <source>
        <dbReference type="EMBL" id="KIL65985.1"/>
    </source>
</evidence>
<keyword evidence="2" id="KW-0677">Repeat</keyword>
<dbReference type="HOGENOM" id="CLU_115005_0_0_1"/>
<feature type="domain" description="C2H2-type" evidence="7">
    <location>
        <begin position="120"/>
        <end position="147"/>
    </location>
</feature>
<evidence type="ECO:0000259" key="7">
    <source>
        <dbReference type="PROSITE" id="PS50157"/>
    </source>
</evidence>
<dbReference type="InParanoid" id="A0A0C2SRP5"/>
<evidence type="ECO:0000256" key="5">
    <source>
        <dbReference type="PROSITE-ProRule" id="PRU00042"/>
    </source>
</evidence>
<keyword evidence="3 5" id="KW-0863">Zinc-finger</keyword>
<evidence type="ECO:0000256" key="6">
    <source>
        <dbReference type="SAM" id="MobiDB-lite"/>
    </source>
</evidence>
<keyword evidence="9" id="KW-1185">Reference proteome</keyword>
<dbReference type="FunFam" id="3.30.160.60:FF:000688">
    <property type="entry name" value="zinc finger protein 197 isoform X1"/>
    <property type="match status" value="1"/>
</dbReference>
<dbReference type="SMART" id="SM00355">
    <property type="entry name" value="ZnF_C2H2"/>
    <property type="match status" value="2"/>
</dbReference>
<evidence type="ECO:0000256" key="2">
    <source>
        <dbReference type="ARBA" id="ARBA00022737"/>
    </source>
</evidence>
<dbReference type="Gene3D" id="3.30.160.60">
    <property type="entry name" value="Classic Zinc Finger"/>
    <property type="match status" value="2"/>
</dbReference>